<name>A0A7J8C753_MOLMO</name>
<proteinExistence type="predicted"/>
<feature type="domain" description="Homeobox" evidence="8">
    <location>
        <begin position="13"/>
        <end position="73"/>
    </location>
</feature>
<feature type="region of interest" description="Disordered" evidence="7">
    <location>
        <begin position="99"/>
        <end position="155"/>
    </location>
</feature>
<evidence type="ECO:0000256" key="3">
    <source>
        <dbReference type="ARBA" id="ARBA00023155"/>
    </source>
</evidence>
<keyword evidence="4 5" id="KW-0539">Nucleus</keyword>
<protein>
    <submittedName>
        <fullName evidence="9">Double homeobox B</fullName>
    </submittedName>
</protein>
<dbReference type="InterPro" id="IPR051306">
    <property type="entry name" value="Homeobox_regulator"/>
</dbReference>
<feature type="compositionally biased region" description="Polar residues" evidence="7">
    <location>
        <begin position="102"/>
        <end position="114"/>
    </location>
</feature>
<dbReference type="InterPro" id="IPR017970">
    <property type="entry name" value="Homeobox_CS"/>
</dbReference>
<evidence type="ECO:0000256" key="6">
    <source>
        <dbReference type="RuleBase" id="RU000682"/>
    </source>
</evidence>
<dbReference type="InterPro" id="IPR009057">
    <property type="entry name" value="Homeodomain-like_sf"/>
</dbReference>
<sequence>MDLNSTASGSLQKETCQVRIVYNQSQKAILQKQFDRNPYPDTATKKQLAKKTGIPEYNIQIWFKNQRAKQRSEWSLERDQTQEPHQHQPWAQEYLPNEARQDQTSITSSQSNIPVQPFDGDHFPDTATRKILAKQTGIQESRIQNRSSPYPGQSRSKLVNSMVNNPHGTPDLTVQQHQISLSTLPDGSHLPSSNFFNKNQTSLPAPFPSHVSFVPCVSQGPSVLMVQPIQAVQEGENSLSTQTLTNYLPVLLTPGGDRPNTHTPFWPQNQEKCQNHEEQTATGVLQLKDYNQPHTEHEKHQSQNLDQTDLPHIMQRWDECCQALIAEWDPQKGTH</sequence>
<dbReference type="GO" id="GO:0005634">
    <property type="term" value="C:nucleus"/>
    <property type="evidence" value="ECO:0007669"/>
    <property type="project" value="UniProtKB-SubCell"/>
</dbReference>
<evidence type="ECO:0000313" key="9">
    <source>
        <dbReference type="EMBL" id="KAF6406632.1"/>
    </source>
</evidence>
<comment type="caution">
    <text evidence="9">The sequence shown here is derived from an EMBL/GenBank/DDBJ whole genome shotgun (WGS) entry which is preliminary data.</text>
</comment>
<dbReference type="GO" id="GO:0000981">
    <property type="term" value="F:DNA-binding transcription factor activity, RNA polymerase II-specific"/>
    <property type="evidence" value="ECO:0007669"/>
    <property type="project" value="InterPro"/>
</dbReference>
<evidence type="ECO:0000256" key="7">
    <source>
        <dbReference type="SAM" id="MobiDB-lite"/>
    </source>
</evidence>
<dbReference type="Proteomes" id="UP000550707">
    <property type="component" value="Unassembled WGS sequence"/>
</dbReference>
<dbReference type="PROSITE" id="PS50071">
    <property type="entry name" value="HOMEOBOX_2"/>
    <property type="match status" value="1"/>
</dbReference>
<evidence type="ECO:0000256" key="2">
    <source>
        <dbReference type="ARBA" id="ARBA00023125"/>
    </source>
</evidence>
<dbReference type="EMBL" id="JACASF010000021">
    <property type="protein sequence ID" value="KAF6406632.1"/>
    <property type="molecule type" value="Genomic_DNA"/>
</dbReference>
<dbReference type="InParanoid" id="A0A7J8C753"/>
<keyword evidence="2 5" id="KW-0238">DNA-binding</keyword>
<evidence type="ECO:0000256" key="4">
    <source>
        <dbReference type="ARBA" id="ARBA00023242"/>
    </source>
</evidence>
<keyword evidence="3 5" id="KW-0371">Homeobox</keyword>
<keyword evidence="10" id="KW-1185">Reference proteome</keyword>
<dbReference type="SMART" id="SM00389">
    <property type="entry name" value="HOX"/>
    <property type="match status" value="1"/>
</dbReference>
<organism evidence="9 10">
    <name type="scientific">Molossus molossus</name>
    <name type="common">Pallas' mastiff bat</name>
    <name type="synonym">Vespertilio molossus</name>
    <dbReference type="NCBI Taxonomy" id="27622"/>
    <lineage>
        <taxon>Eukaryota</taxon>
        <taxon>Metazoa</taxon>
        <taxon>Chordata</taxon>
        <taxon>Craniata</taxon>
        <taxon>Vertebrata</taxon>
        <taxon>Euteleostomi</taxon>
        <taxon>Mammalia</taxon>
        <taxon>Eutheria</taxon>
        <taxon>Laurasiatheria</taxon>
        <taxon>Chiroptera</taxon>
        <taxon>Yangochiroptera</taxon>
        <taxon>Molossidae</taxon>
        <taxon>Molossus</taxon>
    </lineage>
</organism>
<feature type="compositionally biased region" description="Polar residues" evidence="7">
    <location>
        <begin position="136"/>
        <end position="155"/>
    </location>
</feature>
<evidence type="ECO:0000256" key="1">
    <source>
        <dbReference type="ARBA" id="ARBA00004123"/>
    </source>
</evidence>
<dbReference type="SUPFAM" id="SSF46689">
    <property type="entry name" value="Homeodomain-like"/>
    <property type="match status" value="2"/>
</dbReference>
<dbReference type="InterPro" id="IPR001356">
    <property type="entry name" value="HD"/>
</dbReference>
<dbReference type="AlphaFoldDB" id="A0A7J8C753"/>
<evidence type="ECO:0000313" key="10">
    <source>
        <dbReference type="Proteomes" id="UP000550707"/>
    </source>
</evidence>
<dbReference type="GO" id="GO:0000977">
    <property type="term" value="F:RNA polymerase II transcription regulatory region sequence-specific DNA binding"/>
    <property type="evidence" value="ECO:0007669"/>
    <property type="project" value="TreeGrafter"/>
</dbReference>
<dbReference type="CDD" id="cd00086">
    <property type="entry name" value="homeodomain"/>
    <property type="match status" value="1"/>
</dbReference>
<dbReference type="PANTHER" id="PTHR46123:SF5">
    <property type="entry name" value="DOUBLE HOMEOBOX PROTEIN B"/>
    <property type="match status" value="1"/>
</dbReference>
<feature type="compositionally biased region" description="Basic and acidic residues" evidence="7">
    <location>
        <begin position="119"/>
        <end position="128"/>
    </location>
</feature>
<dbReference type="Gene3D" id="1.10.10.60">
    <property type="entry name" value="Homeodomain-like"/>
    <property type="match status" value="2"/>
</dbReference>
<accession>A0A7J8C753</accession>
<reference evidence="9 10" key="1">
    <citation type="journal article" date="2020" name="Nature">
        <title>Six reference-quality genomes reveal evolution of bat adaptations.</title>
        <authorList>
            <person name="Jebb D."/>
            <person name="Huang Z."/>
            <person name="Pippel M."/>
            <person name="Hughes G.M."/>
            <person name="Lavrichenko K."/>
            <person name="Devanna P."/>
            <person name="Winkler S."/>
            <person name="Jermiin L.S."/>
            <person name="Skirmuntt E.C."/>
            <person name="Katzourakis A."/>
            <person name="Burkitt-Gray L."/>
            <person name="Ray D.A."/>
            <person name="Sullivan K.A.M."/>
            <person name="Roscito J.G."/>
            <person name="Kirilenko B.M."/>
            <person name="Davalos L.M."/>
            <person name="Corthals A.P."/>
            <person name="Power M.L."/>
            <person name="Jones G."/>
            <person name="Ransome R.D."/>
            <person name="Dechmann D.K.N."/>
            <person name="Locatelli A.G."/>
            <person name="Puechmaille S.J."/>
            <person name="Fedrigo O."/>
            <person name="Jarvis E.D."/>
            <person name="Hiller M."/>
            <person name="Vernes S.C."/>
            <person name="Myers E.W."/>
            <person name="Teeling E.C."/>
        </authorList>
    </citation>
    <scope>NUCLEOTIDE SEQUENCE [LARGE SCALE GENOMIC DNA]</scope>
    <source>
        <strain evidence="9">MMolMol1</strain>
        <tissue evidence="9">Muscle</tissue>
    </source>
</reference>
<dbReference type="Pfam" id="PF00046">
    <property type="entry name" value="Homeodomain"/>
    <property type="match status" value="1"/>
</dbReference>
<gene>
    <name evidence="9" type="ORF">HJG59_004204</name>
</gene>
<evidence type="ECO:0000256" key="5">
    <source>
        <dbReference type="PROSITE-ProRule" id="PRU00108"/>
    </source>
</evidence>
<dbReference type="PROSITE" id="PS00027">
    <property type="entry name" value="HOMEOBOX_1"/>
    <property type="match status" value="1"/>
</dbReference>
<comment type="subcellular location">
    <subcellularLocation>
        <location evidence="1 5 6">Nucleus</location>
    </subcellularLocation>
</comment>
<evidence type="ECO:0000259" key="8">
    <source>
        <dbReference type="PROSITE" id="PS50071"/>
    </source>
</evidence>
<feature type="DNA-binding region" description="Homeobox" evidence="5">
    <location>
        <begin position="15"/>
        <end position="74"/>
    </location>
</feature>
<dbReference type="PANTHER" id="PTHR46123">
    <property type="entry name" value="MIX-TYPE HOMEOBOX GENE 1-RELATED"/>
    <property type="match status" value="1"/>
</dbReference>